<name>A0ABQ4YR12_9ASTR</name>
<gene>
    <name evidence="5" type="ORF">Tco_0729777</name>
</gene>
<accession>A0ABQ4YR12</accession>
<evidence type="ECO:0000259" key="3">
    <source>
        <dbReference type="Pfam" id="PF07727"/>
    </source>
</evidence>
<dbReference type="InterPro" id="IPR013103">
    <property type="entry name" value="RVT_2"/>
</dbReference>
<dbReference type="Proteomes" id="UP001151760">
    <property type="component" value="Unassembled WGS sequence"/>
</dbReference>
<evidence type="ECO:0000313" key="6">
    <source>
        <dbReference type="Proteomes" id="UP001151760"/>
    </source>
</evidence>
<dbReference type="PANTHER" id="PTHR42648">
    <property type="entry name" value="TRANSPOSASE, PUTATIVE-RELATED"/>
    <property type="match status" value="1"/>
</dbReference>
<reference evidence="5" key="1">
    <citation type="journal article" date="2022" name="Int. J. Mol. Sci.">
        <title>Draft Genome of Tanacetum Coccineum: Genomic Comparison of Closely Related Tanacetum-Family Plants.</title>
        <authorList>
            <person name="Yamashiro T."/>
            <person name="Shiraishi A."/>
            <person name="Nakayama K."/>
            <person name="Satake H."/>
        </authorList>
    </citation>
    <scope>NUCLEOTIDE SEQUENCE</scope>
</reference>
<dbReference type="EMBL" id="BQNB010010631">
    <property type="protein sequence ID" value="GJS79896.1"/>
    <property type="molecule type" value="Genomic_DNA"/>
</dbReference>
<feature type="domain" description="Retroviral polymerase SH3-like" evidence="4">
    <location>
        <begin position="64"/>
        <end position="127"/>
    </location>
</feature>
<dbReference type="Pfam" id="PF07727">
    <property type="entry name" value="RVT_2"/>
    <property type="match status" value="1"/>
</dbReference>
<keyword evidence="2" id="KW-0378">Hydrolase</keyword>
<feature type="domain" description="Reverse transcriptase Ty1/copia-type" evidence="3">
    <location>
        <begin position="180"/>
        <end position="359"/>
    </location>
</feature>
<dbReference type="InterPro" id="IPR012337">
    <property type="entry name" value="RNaseH-like_sf"/>
</dbReference>
<dbReference type="SUPFAM" id="SSF56672">
    <property type="entry name" value="DNA/RNA polymerases"/>
    <property type="match status" value="1"/>
</dbReference>
<dbReference type="SUPFAM" id="SSF53098">
    <property type="entry name" value="Ribonuclease H-like"/>
    <property type="match status" value="1"/>
</dbReference>
<sequence>MHILKVTRALRFQASLPLRFWGDYVTTATYLINRIPSSVLQNKTPYEMLLNNVPYYSNLRVFDCFVVATNPSSVVDKFVPRGIPCVFLGYPAHQKGYKLYNILTHSSFVSRDVVFHEHIFPFNESSSQNFFPMPVSMPNHTHPVVYDDFTQQDPKGFKEAVKDAGWCDAMNAELRALEENGTWELVDLPPNKKVIGTHWIFKTKLRSDGSIDRNKARLVVQGNRQMKEVYYEETFAPVAKMITVRPLLAVEDITQMDVSNAFLHGYLFEEVYMQLPMGYVGKGENVQDTKISSSKVYKLKKSLYGLKQAPRQWFSKLSSALVSFGYQQSKADYSLFTKKNAEGFIVVLVNVDDLMITEVRNAEFGLFVSQKNCTMEMLQEAGVMNSRPYKLPMDPSLKLLADSPTLAHMQAVIHLLKYLLNSPGEGILLTHHSKVYLTAYCDSD</sequence>
<evidence type="ECO:0000313" key="5">
    <source>
        <dbReference type="EMBL" id="GJS79896.1"/>
    </source>
</evidence>
<organism evidence="5 6">
    <name type="scientific">Tanacetum coccineum</name>
    <dbReference type="NCBI Taxonomy" id="301880"/>
    <lineage>
        <taxon>Eukaryota</taxon>
        <taxon>Viridiplantae</taxon>
        <taxon>Streptophyta</taxon>
        <taxon>Embryophyta</taxon>
        <taxon>Tracheophyta</taxon>
        <taxon>Spermatophyta</taxon>
        <taxon>Magnoliopsida</taxon>
        <taxon>eudicotyledons</taxon>
        <taxon>Gunneridae</taxon>
        <taxon>Pentapetalae</taxon>
        <taxon>asterids</taxon>
        <taxon>campanulids</taxon>
        <taxon>Asterales</taxon>
        <taxon>Asteraceae</taxon>
        <taxon>Asteroideae</taxon>
        <taxon>Anthemideae</taxon>
        <taxon>Anthemidinae</taxon>
        <taxon>Tanacetum</taxon>
    </lineage>
</organism>
<dbReference type="Pfam" id="PF25597">
    <property type="entry name" value="SH3_retrovirus"/>
    <property type="match status" value="1"/>
</dbReference>
<dbReference type="InterPro" id="IPR039537">
    <property type="entry name" value="Retrotran_Ty1/copia-like"/>
</dbReference>
<dbReference type="InterPro" id="IPR057670">
    <property type="entry name" value="SH3_retrovirus"/>
</dbReference>
<reference evidence="5" key="2">
    <citation type="submission" date="2022-01" db="EMBL/GenBank/DDBJ databases">
        <authorList>
            <person name="Yamashiro T."/>
            <person name="Shiraishi A."/>
            <person name="Satake H."/>
            <person name="Nakayama K."/>
        </authorList>
    </citation>
    <scope>NUCLEOTIDE SEQUENCE</scope>
</reference>
<evidence type="ECO:0000259" key="4">
    <source>
        <dbReference type="Pfam" id="PF25597"/>
    </source>
</evidence>
<protein>
    <submittedName>
        <fullName evidence="5">Retrovirus-related pol polyprotein from transposon TNT 1-94</fullName>
    </submittedName>
</protein>
<dbReference type="InterPro" id="IPR043502">
    <property type="entry name" value="DNA/RNA_pol_sf"/>
</dbReference>
<proteinExistence type="predicted"/>
<dbReference type="PANTHER" id="PTHR42648:SF31">
    <property type="entry name" value="RNA-DIRECTED DNA POLYMERASE"/>
    <property type="match status" value="1"/>
</dbReference>
<keyword evidence="1" id="KW-0479">Metal-binding</keyword>
<keyword evidence="6" id="KW-1185">Reference proteome</keyword>
<comment type="caution">
    <text evidence="5">The sequence shown here is derived from an EMBL/GenBank/DDBJ whole genome shotgun (WGS) entry which is preliminary data.</text>
</comment>
<evidence type="ECO:0000256" key="2">
    <source>
        <dbReference type="ARBA" id="ARBA00022801"/>
    </source>
</evidence>
<evidence type="ECO:0000256" key="1">
    <source>
        <dbReference type="ARBA" id="ARBA00022723"/>
    </source>
</evidence>